<dbReference type="Pfam" id="PF01981">
    <property type="entry name" value="PTH2"/>
    <property type="match status" value="1"/>
</dbReference>
<evidence type="ECO:0000256" key="2">
    <source>
        <dbReference type="ARBA" id="ARBA00022801"/>
    </source>
</evidence>
<evidence type="ECO:0000313" key="6">
    <source>
        <dbReference type="EMBL" id="TXT04350.1"/>
    </source>
</evidence>
<comment type="similarity">
    <text evidence="3">Belongs to the PTH2 family.</text>
</comment>
<sequence>MPVKEVEAHTRGGVRYQQHHESGQRQCPRCGGCAKCVVVHADTPAAALAPLPIALTVLAFVLGYQARSVLSPVVPVPPPSGSDTGATDSDSDAEDEAAANAADLKAVRAGGDEIKLVLVVNDSLKMTKGKIGAQCGHATLACYETLARSNPALISKWKMYGQPKIALRCADTDELEALARQARALNLCARTIQDAGRTQVAPGSKTVLGVGPGPARLINQVTGKLKLL</sequence>
<proteinExistence type="inferred from homology"/>
<feature type="compositionally biased region" description="Basic and acidic residues" evidence="5">
    <location>
        <begin position="1"/>
        <end position="10"/>
    </location>
</feature>
<dbReference type="EC" id="3.1.1.29" evidence="1"/>
<protein>
    <recommendedName>
        <fullName evidence="1">peptidyl-tRNA hydrolase</fullName>
        <ecNumber evidence="1">3.1.1.29</ecNumber>
    </recommendedName>
</protein>
<dbReference type="PANTHER" id="PTHR12649">
    <property type="entry name" value="PEPTIDYL-TRNA HYDROLASE 2"/>
    <property type="match status" value="1"/>
</dbReference>
<dbReference type="NCBIfam" id="TIGR00283">
    <property type="entry name" value="arch_pth2"/>
    <property type="match status" value="1"/>
</dbReference>
<organism evidence="6 7">
    <name type="scientific">Vanrija humicola</name>
    <name type="common">Yeast</name>
    <name type="synonym">Cryptococcus humicola</name>
    <dbReference type="NCBI Taxonomy" id="5417"/>
    <lineage>
        <taxon>Eukaryota</taxon>
        <taxon>Fungi</taxon>
        <taxon>Dikarya</taxon>
        <taxon>Basidiomycota</taxon>
        <taxon>Agaricomycotina</taxon>
        <taxon>Tremellomycetes</taxon>
        <taxon>Trichosporonales</taxon>
        <taxon>Trichosporonaceae</taxon>
        <taxon>Vanrija</taxon>
    </lineage>
</organism>
<accession>A0A7D8Z5J2</accession>
<evidence type="ECO:0000256" key="1">
    <source>
        <dbReference type="ARBA" id="ARBA00013260"/>
    </source>
</evidence>
<dbReference type="GO" id="GO:0005829">
    <property type="term" value="C:cytosol"/>
    <property type="evidence" value="ECO:0007669"/>
    <property type="project" value="TreeGrafter"/>
</dbReference>
<evidence type="ECO:0000256" key="3">
    <source>
        <dbReference type="ARBA" id="ARBA00038050"/>
    </source>
</evidence>
<dbReference type="SUPFAM" id="SSF102462">
    <property type="entry name" value="Peptidyl-tRNA hydrolase II"/>
    <property type="match status" value="1"/>
</dbReference>
<dbReference type="Proteomes" id="UP000473826">
    <property type="component" value="Unassembled WGS sequence"/>
</dbReference>
<evidence type="ECO:0000256" key="4">
    <source>
        <dbReference type="ARBA" id="ARBA00048707"/>
    </source>
</evidence>
<dbReference type="EMBL" id="QKWK01000015">
    <property type="protein sequence ID" value="TXT04350.1"/>
    <property type="molecule type" value="Genomic_DNA"/>
</dbReference>
<evidence type="ECO:0000256" key="5">
    <source>
        <dbReference type="SAM" id="MobiDB-lite"/>
    </source>
</evidence>
<comment type="catalytic activity">
    <reaction evidence="4">
        <text>an N-acyl-L-alpha-aminoacyl-tRNA + H2O = an N-acyl-L-amino acid + a tRNA + H(+)</text>
        <dbReference type="Rhea" id="RHEA:54448"/>
        <dbReference type="Rhea" id="RHEA-COMP:10123"/>
        <dbReference type="Rhea" id="RHEA-COMP:13883"/>
        <dbReference type="ChEBI" id="CHEBI:15377"/>
        <dbReference type="ChEBI" id="CHEBI:15378"/>
        <dbReference type="ChEBI" id="CHEBI:59874"/>
        <dbReference type="ChEBI" id="CHEBI:78442"/>
        <dbReference type="ChEBI" id="CHEBI:138191"/>
        <dbReference type="EC" id="3.1.1.29"/>
    </reaction>
</comment>
<reference evidence="6 7" key="1">
    <citation type="journal article" date="2019" name="PLoS Genet.">
        <title>Convergent evolution of linked mating-type loci in basidiomycete fungi.</title>
        <authorList>
            <person name="Sun S."/>
            <person name="Coelho M.A."/>
            <person name="Heitman J."/>
            <person name="Nowrousian M."/>
        </authorList>
    </citation>
    <scope>NUCLEOTIDE SEQUENCE [LARGE SCALE GENOMIC DNA]</scope>
    <source>
        <strain evidence="6 7">CBS 4282</strain>
    </source>
</reference>
<keyword evidence="7" id="KW-1185">Reference proteome</keyword>
<dbReference type="InterPro" id="IPR002833">
    <property type="entry name" value="PTH2"/>
</dbReference>
<dbReference type="AlphaFoldDB" id="A0A7D8Z5J2"/>
<dbReference type="CDD" id="cd02430">
    <property type="entry name" value="PTH2"/>
    <property type="match status" value="1"/>
</dbReference>
<evidence type="ECO:0000313" key="7">
    <source>
        <dbReference type="Proteomes" id="UP000473826"/>
    </source>
</evidence>
<gene>
    <name evidence="6" type="ORF">VHUM_04117</name>
</gene>
<feature type="region of interest" description="Disordered" evidence="5">
    <location>
        <begin position="1"/>
        <end position="23"/>
    </location>
</feature>
<dbReference type="OrthoDB" id="1733656at2759"/>
<dbReference type="PANTHER" id="PTHR12649:SF11">
    <property type="entry name" value="PEPTIDYL-TRNA HYDROLASE 2, MITOCHONDRIAL"/>
    <property type="match status" value="1"/>
</dbReference>
<keyword evidence="2" id="KW-0378">Hydrolase</keyword>
<dbReference type="GO" id="GO:0004045">
    <property type="term" value="F:peptidyl-tRNA hydrolase activity"/>
    <property type="evidence" value="ECO:0007669"/>
    <property type="project" value="UniProtKB-EC"/>
</dbReference>
<dbReference type="Gene3D" id="3.40.1490.10">
    <property type="entry name" value="Bit1"/>
    <property type="match status" value="1"/>
</dbReference>
<dbReference type="InterPro" id="IPR023476">
    <property type="entry name" value="Pep_tRNA_hydro_II_dom_sf"/>
</dbReference>
<name>A0A7D8Z5J2_VANHU</name>
<feature type="region of interest" description="Disordered" evidence="5">
    <location>
        <begin position="73"/>
        <end position="98"/>
    </location>
</feature>
<dbReference type="FunFam" id="3.40.1490.10:FF:000003">
    <property type="entry name" value="Peptidyl-tRNA hydrolase"/>
    <property type="match status" value="1"/>
</dbReference>
<comment type="caution">
    <text evidence="6">The sequence shown here is derived from an EMBL/GenBank/DDBJ whole genome shotgun (WGS) entry which is preliminary data.</text>
</comment>